<comment type="function">
    <text evidence="6">Component of the ESCRT-I complex, a regulator of vesicular trafficking process. Required for the sorting of endocytic ubiquitinated cargos into multivesicular bodies. May be involved in cell growth and differentiation.</text>
</comment>
<sequence length="277" mass="30365">MYSNYHSGNYGGGSTNSYPSYYTPPTIGSDPPSNLPGPLSKVNEQAAVALLQHLDRSELQHLLDNESKLQGLVDDLPQVKALNIEHDEIVATNKSLAEYNLSMQPKLENLKSSLASSYDTLNKLKSELSEKKAVLDSLVDKQSLDTILALLQTETAKTEEESEQLADSFCDSNMQIEEFLAQYLPKRTLAHVRRIKSERFAELIRDASHRTPNSVPSNSWSASSQSNSALPYPVPRGPAPKAPYPSGVLGPAPYGTRNTAPYPPTAGYGMPQPSYNR</sequence>
<dbReference type="InterPro" id="IPR009851">
    <property type="entry name" value="Mod_r"/>
</dbReference>
<feature type="compositionally biased region" description="Pro residues" evidence="9">
    <location>
        <begin position="232"/>
        <end position="243"/>
    </location>
</feature>
<dbReference type="GO" id="GO:0031902">
    <property type="term" value="C:late endosome membrane"/>
    <property type="evidence" value="ECO:0007669"/>
    <property type="project" value="UniProtKB-SubCell"/>
</dbReference>
<organism evidence="11 12">
    <name type="scientific">Lymnaea stagnalis</name>
    <name type="common">Great pond snail</name>
    <name type="synonym">Helix stagnalis</name>
    <dbReference type="NCBI Taxonomy" id="6523"/>
    <lineage>
        <taxon>Eukaryota</taxon>
        <taxon>Metazoa</taxon>
        <taxon>Spiralia</taxon>
        <taxon>Lophotrochozoa</taxon>
        <taxon>Mollusca</taxon>
        <taxon>Gastropoda</taxon>
        <taxon>Heterobranchia</taxon>
        <taxon>Euthyneura</taxon>
        <taxon>Panpulmonata</taxon>
        <taxon>Hygrophila</taxon>
        <taxon>Lymnaeoidea</taxon>
        <taxon>Lymnaeidae</taxon>
        <taxon>Lymnaea</taxon>
    </lineage>
</organism>
<proteinExistence type="inferred from homology"/>
<reference evidence="11 12" key="1">
    <citation type="submission" date="2024-04" db="EMBL/GenBank/DDBJ databases">
        <authorList>
            <consortium name="Genoscope - CEA"/>
            <person name="William W."/>
        </authorList>
    </citation>
    <scope>NUCLEOTIDE SEQUENCE [LARGE SCALE GENOMIC DNA]</scope>
</reference>
<dbReference type="GO" id="GO:0006612">
    <property type="term" value="P:protein targeting to membrane"/>
    <property type="evidence" value="ECO:0007669"/>
    <property type="project" value="TreeGrafter"/>
</dbReference>
<keyword evidence="12" id="KW-1185">Reference proteome</keyword>
<dbReference type="InterPro" id="IPR037202">
    <property type="entry name" value="ESCRT_assembly_dom"/>
</dbReference>
<dbReference type="AlphaFoldDB" id="A0AAV2HIC6"/>
<protein>
    <recommendedName>
        <fullName evidence="10">VPS37 C-terminal domain-containing protein</fullName>
    </recommendedName>
</protein>
<dbReference type="Gene3D" id="1.10.287.660">
    <property type="entry name" value="Helix hairpin bin"/>
    <property type="match status" value="1"/>
</dbReference>
<keyword evidence="3 7" id="KW-0813">Transport</keyword>
<feature type="region of interest" description="Disordered" evidence="9">
    <location>
        <begin position="209"/>
        <end position="277"/>
    </location>
</feature>
<name>A0AAV2HIC6_LYMST</name>
<keyword evidence="4" id="KW-0967">Endosome</keyword>
<evidence type="ECO:0000256" key="3">
    <source>
        <dbReference type="ARBA" id="ARBA00022448"/>
    </source>
</evidence>
<dbReference type="GO" id="GO:0043162">
    <property type="term" value="P:ubiquitin-dependent protein catabolic process via the multivesicular body sorting pathway"/>
    <property type="evidence" value="ECO:0007669"/>
    <property type="project" value="TreeGrafter"/>
</dbReference>
<evidence type="ECO:0000256" key="2">
    <source>
        <dbReference type="ARBA" id="ARBA00007617"/>
    </source>
</evidence>
<dbReference type="Pfam" id="PF07200">
    <property type="entry name" value="Mod_r"/>
    <property type="match status" value="1"/>
</dbReference>
<comment type="similarity">
    <text evidence="2">Belongs to the VPS37 family.</text>
</comment>
<feature type="domain" description="VPS37 C-terminal" evidence="10">
    <location>
        <begin position="125"/>
        <end position="217"/>
    </location>
</feature>
<dbReference type="InterPro" id="IPR029012">
    <property type="entry name" value="Helix_hairpin_bin_sf"/>
</dbReference>
<dbReference type="PANTHER" id="PTHR13678:SF27">
    <property type="entry name" value="LD45836P"/>
    <property type="match status" value="1"/>
</dbReference>
<evidence type="ECO:0000256" key="7">
    <source>
        <dbReference type="PROSITE-ProRule" id="PRU00646"/>
    </source>
</evidence>
<evidence type="ECO:0000256" key="9">
    <source>
        <dbReference type="SAM" id="MobiDB-lite"/>
    </source>
</evidence>
<evidence type="ECO:0000313" key="11">
    <source>
        <dbReference type="EMBL" id="CAL1533765.1"/>
    </source>
</evidence>
<evidence type="ECO:0000256" key="5">
    <source>
        <dbReference type="ARBA" id="ARBA00022927"/>
    </source>
</evidence>
<evidence type="ECO:0000259" key="10">
    <source>
        <dbReference type="PROSITE" id="PS51314"/>
    </source>
</evidence>
<dbReference type="GO" id="GO:0000813">
    <property type="term" value="C:ESCRT I complex"/>
    <property type="evidence" value="ECO:0007669"/>
    <property type="project" value="UniProtKB-ARBA"/>
</dbReference>
<dbReference type="Proteomes" id="UP001497497">
    <property type="component" value="Unassembled WGS sequence"/>
</dbReference>
<dbReference type="EMBL" id="CAXITT010000151">
    <property type="protein sequence ID" value="CAL1533765.1"/>
    <property type="molecule type" value="Genomic_DNA"/>
</dbReference>
<evidence type="ECO:0000256" key="4">
    <source>
        <dbReference type="ARBA" id="ARBA00022753"/>
    </source>
</evidence>
<feature type="coiled-coil region" evidence="8">
    <location>
        <begin position="107"/>
        <end position="141"/>
    </location>
</feature>
<evidence type="ECO:0000256" key="8">
    <source>
        <dbReference type="SAM" id="Coils"/>
    </source>
</evidence>
<dbReference type="PROSITE" id="PS51314">
    <property type="entry name" value="VPS37_C"/>
    <property type="match status" value="1"/>
</dbReference>
<evidence type="ECO:0000313" key="12">
    <source>
        <dbReference type="Proteomes" id="UP001497497"/>
    </source>
</evidence>
<dbReference type="GO" id="GO:0006623">
    <property type="term" value="P:protein targeting to vacuole"/>
    <property type="evidence" value="ECO:0007669"/>
    <property type="project" value="TreeGrafter"/>
</dbReference>
<evidence type="ECO:0000256" key="6">
    <source>
        <dbReference type="ARBA" id="ARBA00025010"/>
    </source>
</evidence>
<gene>
    <name evidence="11" type="ORF">GSLYS_00007725001</name>
</gene>
<feature type="compositionally biased region" description="Low complexity" evidence="9">
    <location>
        <begin position="213"/>
        <end position="228"/>
    </location>
</feature>
<dbReference type="PANTHER" id="PTHR13678">
    <property type="entry name" value="VACUOLAR PROTEIN SORTING-ASSOCIATED PROTEIN 37"/>
    <property type="match status" value="1"/>
</dbReference>
<evidence type="ECO:0000256" key="1">
    <source>
        <dbReference type="ARBA" id="ARBA00004633"/>
    </source>
</evidence>
<comment type="subcellular location">
    <subcellularLocation>
        <location evidence="1">Late endosome membrane</location>
        <topology evidence="1">Peripheral membrane protein</topology>
    </subcellularLocation>
</comment>
<accession>A0AAV2HIC6</accession>
<keyword evidence="5 7" id="KW-0653">Protein transport</keyword>
<dbReference type="SUPFAM" id="SSF140111">
    <property type="entry name" value="Endosomal sorting complex assembly domain"/>
    <property type="match status" value="1"/>
</dbReference>
<comment type="caution">
    <text evidence="11">The sequence shown here is derived from an EMBL/GenBank/DDBJ whole genome shotgun (WGS) entry which is preliminary data.</text>
</comment>
<keyword evidence="8" id="KW-0175">Coiled coil</keyword>